<gene>
    <name evidence="1" type="ORF">EI684_06590</name>
</gene>
<dbReference type="Proteomes" id="UP000280307">
    <property type="component" value="Unassembled WGS sequence"/>
</dbReference>
<name>A0A426U411_9CHLR</name>
<protein>
    <submittedName>
        <fullName evidence="1">Uncharacterized protein</fullName>
    </submittedName>
</protein>
<proteinExistence type="predicted"/>
<organism evidence="1 2">
    <name type="scientific">Candidatus Viridilinea halotolerans</name>
    <dbReference type="NCBI Taxonomy" id="2491704"/>
    <lineage>
        <taxon>Bacteria</taxon>
        <taxon>Bacillati</taxon>
        <taxon>Chloroflexota</taxon>
        <taxon>Chloroflexia</taxon>
        <taxon>Chloroflexales</taxon>
        <taxon>Chloroflexineae</taxon>
        <taxon>Oscillochloridaceae</taxon>
        <taxon>Candidatus Viridilinea</taxon>
    </lineage>
</organism>
<comment type="caution">
    <text evidence="1">The sequence shown here is derived from an EMBL/GenBank/DDBJ whole genome shotgun (WGS) entry which is preliminary data.</text>
</comment>
<dbReference type="AlphaFoldDB" id="A0A426U411"/>
<sequence length="210" mass="23646">MKRLAITIAHPKSAQVRLTDARDAGHVTVNAYHFDLRPGALHAITPTLQDGVNVVRFVVTTQRFREKIFNLDLDRPQWSGRFELYINEQLVSIFEDQGVALLGGGNYTIAQLELNLYRPVLAPTVDELISRMRRIPGMTDTVAKDVAQAKRHTCFANQMAVLTWKNRFGVDFVYVCDGEGACHYAGYVGWVHASGLRRTLLALREEYGGR</sequence>
<evidence type="ECO:0000313" key="1">
    <source>
        <dbReference type="EMBL" id="RRR74646.1"/>
    </source>
</evidence>
<reference evidence="1 2" key="1">
    <citation type="submission" date="2018-12" db="EMBL/GenBank/DDBJ databases">
        <title>Genome Sequence of Candidatus Viridilinea halotolerans isolated from saline sulfide-rich spring.</title>
        <authorList>
            <person name="Grouzdev D.S."/>
            <person name="Burganskaya E.I."/>
            <person name="Krutkina M.S."/>
            <person name="Sukhacheva M.V."/>
            <person name="Gorlenko V.M."/>
        </authorList>
    </citation>
    <scope>NUCLEOTIDE SEQUENCE [LARGE SCALE GENOMIC DNA]</scope>
    <source>
        <strain evidence="1">Chok-6</strain>
    </source>
</reference>
<dbReference type="EMBL" id="RSAS01000251">
    <property type="protein sequence ID" value="RRR74646.1"/>
    <property type="molecule type" value="Genomic_DNA"/>
</dbReference>
<evidence type="ECO:0000313" key="2">
    <source>
        <dbReference type="Proteomes" id="UP000280307"/>
    </source>
</evidence>
<accession>A0A426U411</accession>